<dbReference type="EMBL" id="WPIN01000022">
    <property type="protein sequence ID" value="MVM35305.1"/>
    <property type="molecule type" value="Genomic_DNA"/>
</dbReference>
<dbReference type="PANTHER" id="PTHR35580">
    <property type="entry name" value="CELL SURFACE GLYCOPROTEIN (S-LAYER PROTEIN)-LIKE PROTEIN"/>
    <property type="match status" value="1"/>
</dbReference>
<dbReference type="InterPro" id="IPR052918">
    <property type="entry name" value="Motility_Chemotaxis_Reg"/>
</dbReference>
<dbReference type="InterPro" id="IPR013783">
    <property type="entry name" value="Ig-like_fold"/>
</dbReference>
<dbReference type="PANTHER" id="PTHR35580:SF1">
    <property type="entry name" value="PHYTASE-LIKE DOMAIN-CONTAINING PROTEIN"/>
    <property type="match status" value="1"/>
</dbReference>
<dbReference type="Gene3D" id="2.120.10.30">
    <property type="entry name" value="TolB, C-terminal domain"/>
    <property type="match status" value="1"/>
</dbReference>
<gene>
    <name evidence="1" type="ORF">GO755_35110</name>
</gene>
<dbReference type="Proteomes" id="UP000436006">
    <property type="component" value="Unassembled WGS sequence"/>
</dbReference>
<dbReference type="Pfam" id="PF06739">
    <property type="entry name" value="SBBP"/>
    <property type="match status" value="2"/>
</dbReference>
<dbReference type="SUPFAM" id="SSF49313">
    <property type="entry name" value="Cadherin-like"/>
    <property type="match status" value="2"/>
</dbReference>
<dbReference type="InterPro" id="IPR035986">
    <property type="entry name" value="PKD_dom_sf"/>
</dbReference>
<dbReference type="SUPFAM" id="SSF63829">
    <property type="entry name" value="Calcium-dependent phosphotriesterase"/>
    <property type="match status" value="2"/>
</dbReference>
<protein>
    <recommendedName>
        <fullName evidence="3">Dystroglycan-type cadherin-like domain-containing protein</fullName>
    </recommendedName>
</protein>
<evidence type="ECO:0008006" key="3">
    <source>
        <dbReference type="Google" id="ProtNLM"/>
    </source>
</evidence>
<dbReference type="AlphaFoldDB" id="A0A7K1SND3"/>
<reference evidence="1 2" key="1">
    <citation type="submission" date="2019-12" db="EMBL/GenBank/DDBJ databases">
        <title>Spirosoma sp. HMF4905 genome sequencing and assembly.</title>
        <authorList>
            <person name="Kang H."/>
            <person name="Cha I."/>
            <person name="Kim H."/>
            <person name="Joh K."/>
        </authorList>
    </citation>
    <scope>NUCLEOTIDE SEQUENCE [LARGE SCALE GENOMIC DNA]</scope>
    <source>
        <strain evidence="1 2">HMF4905</strain>
    </source>
</reference>
<dbReference type="InterPro" id="IPR015919">
    <property type="entry name" value="Cadherin-like_sf"/>
</dbReference>
<keyword evidence="2" id="KW-1185">Reference proteome</keyword>
<dbReference type="InterPro" id="IPR011042">
    <property type="entry name" value="6-blade_b-propeller_TolB-like"/>
</dbReference>
<name>A0A7K1SND3_9BACT</name>
<dbReference type="InterPro" id="IPR010620">
    <property type="entry name" value="SBBP_repeat"/>
</dbReference>
<dbReference type="GO" id="GO:0016020">
    <property type="term" value="C:membrane"/>
    <property type="evidence" value="ECO:0007669"/>
    <property type="project" value="InterPro"/>
</dbReference>
<evidence type="ECO:0000313" key="2">
    <source>
        <dbReference type="Proteomes" id="UP000436006"/>
    </source>
</evidence>
<dbReference type="Gene3D" id="2.60.40.10">
    <property type="entry name" value="Immunoglobulins"/>
    <property type="match status" value="3"/>
</dbReference>
<dbReference type="SUPFAM" id="SSF49299">
    <property type="entry name" value="PKD domain"/>
    <property type="match status" value="1"/>
</dbReference>
<organism evidence="1 2">
    <name type="scientific">Spirosoma arboris</name>
    <dbReference type="NCBI Taxonomy" id="2682092"/>
    <lineage>
        <taxon>Bacteria</taxon>
        <taxon>Pseudomonadati</taxon>
        <taxon>Bacteroidota</taxon>
        <taxon>Cytophagia</taxon>
        <taxon>Cytophagales</taxon>
        <taxon>Cytophagaceae</taxon>
        <taxon>Spirosoma</taxon>
    </lineage>
</organism>
<comment type="caution">
    <text evidence="1">The sequence shown here is derived from an EMBL/GenBank/DDBJ whole genome shotgun (WGS) entry which is preliminary data.</text>
</comment>
<sequence>MVLSSLLAPFKPLPMKNNYFILLGLILVGLICIPSFTQAQNYKWARGIGGSGSAGGNSIAVDGAGNVYTTGSFQGTITGVANLTASGFDGLFLFKHDGAGNLVWAKSIDFSQGTSLAVDGSGNVYVTGNFYNTVDFDPGPDQVELNPSEGGIFVLKLNTSGNFLWVKQLQRVGSESGRTLVVDGAGNAYTTSGLGDESGRVRAINKLDGATGNLVWAKSLDGAQYEFGFSVAVDGAGNVFTAGSFFATVDFDPGPGTASLTSAGNVDVFIQKLDKDGNFVWVKQMGGPGEENCRSIALDGLGNIYTTGHFFSSNEGLADFDPGEGVAYLTGTSDGTIFVSKLDVSGKFLWARELTENSYNTALSIAVDGSSNAYITGYFRGTTDFDPGDGEANLTASDSNNGDCFICKLDQLGHYVWARQLGGTDGASGNSIAVDGSGNVYTTGDFSGTVYFDPGDGVANLTTSSGRYDIFISKLEQVPIITGLMASPNPVCVGSPITLTATVSNLQGTTYSFSLTSGSSTITGSSSNPRFSQNLTASGSGNQSISLTVSNNGKSTSISTSVTINPLPTPGLTNNGPLTCAQSSVTLTASGGTSYHFSSLASQQGGSSSSIATVSQPGLYSVTVIAANGCTATASALVTTSANLEPPSLLASATNTTNQPISVTASGCGGTLTWMPQGGTGAASGSIYTLSAPGTYSLSASCTVGSCISPASPPLSLTILPAQATFALLGVSLISCQPVSATEQQITFLPQYQGLSGEPIVLAIAYDNFITTGPGPYTLRVPTSMPLLTLIAQQGSKLSSYNYRWLDACQTGVDNHPPTTRGIVAQAAQQGQAYSLGLLDYFSDPDGQALHFQVSGLPSGLNLTGSVIGGIPVEPGVSTVNVTGIDPGGLSVTTSFVLTVNPSSTPNRAPVTPGIPAQVARQGQGYSLGLLDYFSDPDGQALHFEASGLPSGLNLTGSVISGIPSVTGVSTVSVTAFDPLGLSVSTSFEFTVSGQPIQTSPFALVGVSLLNCQSVSASERQVTILPQYTGESGEGIVLAITTGLITTQPGPYVLILPTNQPLITLIAQQGSVTSSYNYRWLDGCLNGGRLASPGEPSDLQVVVLGNPVVGNEVWVEVRGALGDPLELSLIDGRGQTISHRRVAAAEEVERHEFRLDSASAGLLFLGVSTPTQQRSVKVLKRE</sequence>
<accession>A0A7K1SND3</accession>
<dbReference type="Pfam" id="PF05345">
    <property type="entry name" value="He_PIG"/>
    <property type="match status" value="2"/>
</dbReference>
<proteinExistence type="predicted"/>
<dbReference type="GO" id="GO:0005509">
    <property type="term" value="F:calcium ion binding"/>
    <property type="evidence" value="ECO:0007669"/>
    <property type="project" value="InterPro"/>
</dbReference>
<evidence type="ECO:0000313" key="1">
    <source>
        <dbReference type="EMBL" id="MVM35305.1"/>
    </source>
</evidence>